<dbReference type="EMBL" id="SKBN01000291">
    <property type="protein sequence ID" value="TGJ79402.1"/>
    <property type="molecule type" value="Genomic_DNA"/>
</dbReference>
<dbReference type="OrthoDB" id="4754706at2759"/>
<dbReference type="InterPro" id="IPR000182">
    <property type="entry name" value="GNAT_dom"/>
</dbReference>
<evidence type="ECO:0000259" key="1">
    <source>
        <dbReference type="PROSITE" id="PS51186"/>
    </source>
</evidence>
<dbReference type="Pfam" id="PF00583">
    <property type="entry name" value="Acetyltransf_1"/>
    <property type="match status" value="1"/>
</dbReference>
<feature type="domain" description="N-acetyltransferase" evidence="1">
    <location>
        <begin position="124"/>
        <end position="264"/>
    </location>
</feature>
<dbReference type="Gene3D" id="3.40.630.30">
    <property type="match status" value="1"/>
</dbReference>
<name>A0A4Z0YSF5_9PEZI</name>
<dbReference type="AlphaFoldDB" id="A0A4Z0YSF5"/>
<dbReference type="InterPro" id="IPR016181">
    <property type="entry name" value="Acyl_CoA_acyltransferase"/>
</dbReference>
<accession>A0A4Z0YSF5</accession>
<reference evidence="2 3" key="1">
    <citation type="submission" date="2019-03" db="EMBL/GenBank/DDBJ databases">
        <title>Draft genome sequence of Xylaria hypoxylon DSM 108379, a ubiquitous saprotrophic-parasitic fungi on hardwood.</title>
        <authorList>
            <person name="Buettner E."/>
            <person name="Leonhardt S."/>
            <person name="Gebauer A.M."/>
            <person name="Liers C."/>
            <person name="Hofrichter M."/>
            <person name="Kellner H."/>
        </authorList>
    </citation>
    <scope>NUCLEOTIDE SEQUENCE [LARGE SCALE GENOMIC DNA]</scope>
    <source>
        <strain evidence="2 3">DSM 108379</strain>
    </source>
</reference>
<organism evidence="2 3">
    <name type="scientific">Xylaria hypoxylon</name>
    <dbReference type="NCBI Taxonomy" id="37992"/>
    <lineage>
        <taxon>Eukaryota</taxon>
        <taxon>Fungi</taxon>
        <taxon>Dikarya</taxon>
        <taxon>Ascomycota</taxon>
        <taxon>Pezizomycotina</taxon>
        <taxon>Sordariomycetes</taxon>
        <taxon>Xylariomycetidae</taxon>
        <taxon>Xylariales</taxon>
        <taxon>Xylariaceae</taxon>
        <taxon>Xylaria</taxon>
    </lineage>
</organism>
<dbReference type="Proteomes" id="UP000297716">
    <property type="component" value="Unassembled WGS sequence"/>
</dbReference>
<sequence length="288" mass="32300">MSQFRKTPPQADIVYQRVHLHGPDIVNIMTIDNQKAGTVCLAGQKSRRVDEEINILAAVIAETHIDSPTNDAILTANGYANKESLKDALVKIESDHWYRNLETMLTKGAYIYKAIHQQETVGVIVLTHLTEEVPSGIYLPTTPLAGEFPFPDPSDLEAVETYAISDEQDREFMRQLRGHVNSHLRSHDTGELWELCGFGVKEQFRNQDIGRTLVKHALSHVPGGSKIILQGEPGAQTMYQYMGFRYAMSESGTGFSITIKPEWEKGPNDLVFPMMILQKEVGELSMNE</sequence>
<evidence type="ECO:0000313" key="2">
    <source>
        <dbReference type="EMBL" id="TGJ79402.1"/>
    </source>
</evidence>
<evidence type="ECO:0000313" key="3">
    <source>
        <dbReference type="Proteomes" id="UP000297716"/>
    </source>
</evidence>
<dbReference type="GO" id="GO:0016747">
    <property type="term" value="F:acyltransferase activity, transferring groups other than amino-acyl groups"/>
    <property type="evidence" value="ECO:0007669"/>
    <property type="project" value="InterPro"/>
</dbReference>
<protein>
    <recommendedName>
        <fullName evidence="1">N-acetyltransferase domain-containing protein</fullName>
    </recommendedName>
</protein>
<dbReference type="SUPFAM" id="SSF55729">
    <property type="entry name" value="Acyl-CoA N-acyltransferases (Nat)"/>
    <property type="match status" value="1"/>
</dbReference>
<comment type="caution">
    <text evidence="2">The sequence shown here is derived from an EMBL/GenBank/DDBJ whole genome shotgun (WGS) entry which is preliminary data.</text>
</comment>
<keyword evidence="3" id="KW-1185">Reference proteome</keyword>
<dbReference type="PROSITE" id="PS51186">
    <property type="entry name" value="GNAT"/>
    <property type="match status" value="1"/>
</dbReference>
<dbReference type="CDD" id="cd04301">
    <property type="entry name" value="NAT_SF"/>
    <property type="match status" value="1"/>
</dbReference>
<proteinExistence type="predicted"/>
<gene>
    <name evidence="2" type="ORF">E0Z10_g9370</name>
</gene>